<feature type="transmembrane region" description="Helical" evidence="5">
    <location>
        <begin position="533"/>
        <end position="555"/>
    </location>
</feature>
<feature type="transmembrane region" description="Helical" evidence="5">
    <location>
        <begin position="263"/>
        <end position="285"/>
    </location>
</feature>
<gene>
    <name evidence="7" type="ORF">EKO04_007948</name>
</gene>
<accession>A0A8H7J0I2</accession>
<keyword evidence="8" id="KW-1185">Reference proteome</keyword>
<feature type="transmembrane region" description="Helical" evidence="5">
    <location>
        <begin position="395"/>
        <end position="420"/>
    </location>
</feature>
<evidence type="ECO:0000256" key="3">
    <source>
        <dbReference type="ARBA" id="ARBA00022989"/>
    </source>
</evidence>
<proteinExistence type="predicted"/>
<dbReference type="FunFam" id="1.20.1720.10:FF:000018">
    <property type="entry name" value="Putative MFS multidrug transporter"/>
    <property type="match status" value="1"/>
</dbReference>
<comment type="caution">
    <text evidence="7">The sequence shown here is derived from an EMBL/GenBank/DDBJ whole genome shotgun (WGS) entry which is preliminary data.</text>
</comment>
<feature type="transmembrane region" description="Helical" evidence="5">
    <location>
        <begin position="440"/>
        <end position="459"/>
    </location>
</feature>
<dbReference type="GO" id="GO:0005886">
    <property type="term" value="C:plasma membrane"/>
    <property type="evidence" value="ECO:0007669"/>
    <property type="project" value="TreeGrafter"/>
</dbReference>
<evidence type="ECO:0000313" key="8">
    <source>
        <dbReference type="Proteomes" id="UP000651452"/>
    </source>
</evidence>
<evidence type="ECO:0000313" key="7">
    <source>
        <dbReference type="EMBL" id="KAF9694017.1"/>
    </source>
</evidence>
<dbReference type="Proteomes" id="UP000651452">
    <property type="component" value="Unassembled WGS sequence"/>
</dbReference>
<dbReference type="SUPFAM" id="SSF103473">
    <property type="entry name" value="MFS general substrate transporter"/>
    <property type="match status" value="1"/>
</dbReference>
<keyword evidence="2 5" id="KW-0812">Transmembrane</keyword>
<dbReference type="PANTHER" id="PTHR23501">
    <property type="entry name" value="MAJOR FACILITATOR SUPERFAMILY"/>
    <property type="match status" value="1"/>
</dbReference>
<evidence type="ECO:0000256" key="2">
    <source>
        <dbReference type="ARBA" id="ARBA00022692"/>
    </source>
</evidence>
<organism evidence="7 8">
    <name type="scientific">Ascochyta lentis</name>
    <dbReference type="NCBI Taxonomy" id="205686"/>
    <lineage>
        <taxon>Eukaryota</taxon>
        <taxon>Fungi</taxon>
        <taxon>Dikarya</taxon>
        <taxon>Ascomycota</taxon>
        <taxon>Pezizomycotina</taxon>
        <taxon>Dothideomycetes</taxon>
        <taxon>Pleosporomycetidae</taxon>
        <taxon>Pleosporales</taxon>
        <taxon>Pleosporineae</taxon>
        <taxon>Didymellaceae</taxon>
        <taxon>Ascochyta</taxon>
    </lineage>
</organism>
<dbReference type="PROSITE" id="PS50850">
    <property type="entry name" value="MFS"/>
    <property type="match status" value="1"/>
</dbReference>
<reference evidence="7" key="2">
    <citation type="submission" date="2020-09" db="EMBL/GenBank/DDBJ databases">
        <title>Reference genome assembly for Australian Ascochyta lentis isolate Al4.</title>
        <authorList>
            <person name="Lee R.C."/>
            <person name="Farfan-Caceres L.M."/>
            <person name="Debler J.W."/>
            <person name="Williams A.H."/>
            <person name="Henares B.M."/>
        </authorList>
    </citation>
    <scope>NUCLEOTIDE SEQUENCE</scope>
    <source>
        <strain evidence="7">Al4</strain>
    </source>
</reference>
<dbReference type="AlphaFoldDB" id="A0A8H7J0I2"/>
<dbReference type="InterPro" id="IPR020846">
    <property type="entry name" value="MFS_dom"/>
</dbReference>
<sequence length="636" mass="68537">MEYLVHPLGPQQLVGSHSLNTDNGCMWNYSEQPHAGAMEVPQRALPSERAPSFNNSKVEVASLYSVERPAPPSAGKALAAHPVLSAHLPLTSSTPTHPEAQRPVSLYPPSGSSMNSDIEAKAEAVAHLDWKPTKKELLVMISLSFISLMVALDATVLVTVLPEIAHSLNGTSAEAFWAGTSYLLTSAIFQPVIASISSNFGRQQMLLFSLTFFTIGTVLCSVAQNFTVLLTGRSIQGIGGGGIITITQVIFCDIVPLRQRPKFFAMVLGAWSIGTIVGPVVGGSLVENASWRWCFHINYPFCGVGFFVAAFFVRMNATTQLTIAQKLKKTDWIGALLFIGSFTSFLVGLSFGGVQHPWSSAATLAPMISGLVGIAVFLGWQVYKKPHSLLPMSIFYNWSAISAFYSAMINGLVLFTALYYLPFLFMSVRGQSPTHAGIDMFPAVCFVVPGSIVVAVLTTRLGRFRWAIWLGWAITTVSYGLFIVFDIHTKIAVIAVALALFGIGSGMVLTSVNVGIQAISKVEDCAMAASMYGFFRSLGMPIGVALSGTVFQNAMSSKLSELGLPTQIAHDSEQYVFVLRTMADGAQKTAIQQSYMHGFHSVFIFVTAVSGSALVASLVIRKFSMDKILLTAYSVK</sequence>
<dbReference type="Gene3D" id="1.20.1250.20">
    <property type="entry name" value="MFS general substrate transporter like domains"/>
    <property type="match status" value="1"/>
</dbReference>
<feature type="transmembrane region" description="Helical" evidence="5">
    <location>
        <begin position="137"/>
        <end position="160"/>
    </location>
</feature>
<name>A0A8H7J0I2_9PLEO</name>
<dbReference type="Gene3D" id="1.20.1720.10">
    <property type="entry name" value="Multidrug resistance protein D"/>
    <property type="match status" value="1"/>
</dbReference>
<feature type="transmembrane region" description="Helical" evidence="5">
    <location>
        <begin position="491"/>
        <end position="512"/>
    </location>
</feature>
<feature type="domain" description="Major facilitator superfamily (MFS) profile" evidence="6">
    <location>
        <begin position="139"/>
        <end position="625"/>
    </location>
</feature>
<feature type="transmembrane region" description="Helical" evidence="5">
    <location>
        <begin position="333"/>
        <end position="352"/>
    </location>
</feature>
<dbReference type="OrthoDB" id="2351791at2759"/>
<dbReference type="GO" id="GO:0022857">
    <property type="term" value="F:transmembrane transporter activity"/>
    <property type="evidence" value="ECO:0007669"/>
    <property type="project" value="InterPro"/>
</dbReference>
<feature type="transmembrane region" description="Helical" evidence="5">
    <location>
        <begin position="364"/>
        <end position="383"/>
    </location>
</feature>
<feature type="transmembrane region" description="Helical" evidence="5">
    <location>
        <begin position="238"/>
        <end position="256"/>
    </location>
</feature>
<keyword evidence="4 5" id="KW-0472">Membrane</keyword>
<evidence type="ECO:0000256" key="1">
    <source>
        <dbReference type="ARBA" id="ARBA00004141"/>
    </source>
</evidence>
<reference evidence="7" key="1">
    <citation type="submission" date="2018-12" db="EMBL/GenBank/DDBJ databases">
        <authorList>
            <person name="Syme R.A."/>
            <person name="Farfan-Caceres L."/>
            <person name="Lichtenzveig J."/>
        </authorList>
    </citation>
    <scope>NUCLEOTIDE SEQUENCE</scope>
    <source>
        <strain evidence="7">Al4</strain>
    </source>
</reference>
<feature type="transmembrane region" description="Helical" evidence="5">
    <location>
        <begin position="602"/>
        <end position="620"/>
    </location>
</feature>
<feature type="transmembrane region" description="Helical" evidence="5">
    <location>
        <begin position="175"/>
        <end position="194"/>
    </location>
</feature>
<evidence type="ECO:0000256" key="5">
    <source>
        <dbReference type="SAM" id="Phobius"/>
    </source>
</evidence>
<feature type="transmembrane region" description="Helical" evidence="5">
    <location>
        <begin position="297"/>
        <end position="313"/>
    </location>
</feature>
<feature type="transmembrane region" description="Helical" evidence="5">
    <location>
        <begin position="206"/>
        <end position="226"/>
    </location>
</feature>
<dbReference type="InterPro" id="IPR011701">
    <property type="entry name" value="MFS"/>
</dbReference>
<dbReference type="EMBL" id="RZGK01000014">
    <property type="protein sequence ID" value="KAF9694017.1"/>
    <property type="molecule type" value="Genomic_DNA"/>
</dbReference>
<dbReference type="InterPro" id="IPR036259">
    <property type="entry name" value="MFS_trans_sf"/>
</dbReference>
<evidence type="ECO:0000256" key="4">
    <source>
        <dbReference type="ARBA" id="ARBA00023136"/>
    </source>
</evidence>
<evidence type="ECO:0000259" key="6">
    <source>
        <dbReference type="PROSITE" id="PS50850"/>
    </source>
</evidence>
<feature type="transmembrane region" description="Helical" evidence="5">
    <location>
        <begin position="466"/>
        <end position="485"/>
    </location>
</feature>
<dbReference type="Pfam" id="PF07690">
    <property type="entry name" value="MFS_1"/>
    <property type="match status" value="1"/>
</dbReference>
<protein>
    <recommendedName>
        <fullName evidence="6">Major facilitator superfamily (MFS) profile domain-containing protein</fullName>
    </recommendedName>
</protein>
<keyword evidence="3 5" id="KW-1133">Transmembrane helix</keyword>
<dbReference type="PANTHER" id="PTHR23501:SF94">
    <property type="entry name" value="MAJOR FACILITATOR SUPERFAMILY (MFS) PROFILE DOMAIN-CONTAINING PROTEIN"/>
    <property type="match status" value="1"/>
</dbReference>
<comment type="subcellular location">
    <subcellularLocation>
        <location evidence="1">Membrane</location>
        <topology evidence="1">Multi-pass membrane protein</topology>
    </subcellularLocation>
</comment>